<dbReference type="Proteomes" id="UP000091857">
    <property type="component" value="Chromosome 10"/>
</dbReference>
<comment type="caution">
    <text evidence="1">The sequence shown here is derived from an EMBL/GenBank/DDBJ whole genome shotgun (WGS) entry which is preliminary data.</text>
</comment>
<accession>A0ACB7H1V7</accession>
<sequence>MLDCKQDVEFVKMKKKIRHTLLEHIFQPEEAQLLFLIHGGMRLTKPPKVEQWKELVEICLMDNDISELPMSPSCPKLRKLFLESNYKLRIIPPSFFNNMPALQVLNLSRTSIKSLPESLFKLLNLKMLFLNHCALITTFSPEGTEIMYLPTEVGQLTNLVSLEVSFFEPTSRRRLEQSCEIIPPGVISCLSLLEEINIDVSSDDKRWNASAEEIISELCRLQRLHTLKVYIPKKTSPLSYFKFMVGHLVDHIISRLPCETELELEQHDRYLKYVNGEGVPEDIKKVLRHSTALFLDCNSGIRKLSDFEYRNMQQLKCLVAGQCNNLQAIADGDQTESSSGDATVGLVSLEYMHIYYMKNLRSIWEGPVNNSSFYALKYLTLRTCPELTTIFTPELLGNFSNLEELTIRDCPNIRSLVSCNSYDDEVNFILPALKRISLHFLPKLTSISNGLLISSRLELMSFQYCLNLKSLPISKAFNENVRKIKGEQSWWQELKWEGQDSWDDIFVPID</sequence>
<reference evidence="2" key="1">
    <citation type="journal article" date="2016" name="Nat. Biotechnol.">
        <title>Sequencing wild and cultivated cassava and related species reveals extensive interspecific hybridization and genetic diversity.</title>
        <authorList>
            <person name="Bredeson J.V."/>
            <person name="Lyons J.B."/>
            <person name="Prochnik S.E."/>
            <person name="Wu G.A."/>
            <person name="Ha C.M."/>
            <person name="Edsinger-Gonzales E."/>
            <person name="Grimwood J."/>
            <person name="Schmutz J."/>
            <person name="Rabbi I.Y."/>
            <person name="Egesi C."/>
            <person name="Nauluvula P."/>
            <person name="Lebot V."/>
            <person name="Ndunguru J."/>
            <person name="Mkamilo G."/>
            <person name="Bart R.S."/>
            <person name="Setter T.L."/>
            <person name="Gleadow R.M."/>
            <person name="Kulakow P."/>
            <person name="Ferguson M.E."/>
            <person name="Rounsley S."/>
            <person name="Rokhsar D.S."/>
        </authorList>
    </citation>
    <scope>NUCLEOTIDE SEQUENCE [LARGE SCALE GENOMIC DNA]</scope>
    <source>
        <strain evidence="2">cv. AM560-2</strain>
    </source>
</reference>
<gene>
    <name evidence="1" type="ORF">MANES_10G114219v8</name>
</gene>
<proteinExistence type="predicted"/>
<name>A0ACB7H1V7_MANES</name>
<protein>
    <submittedName>
        <fullName evidence="1">Uncharacterized protein</fullName>
    </submittedName>
</protein>
<evidence type="ECO:0000313" key="1">
    <source>
        <dbReference type="EMBL" id="KAG8646010.1"/>
    </source>
</evidence>
<organism evidence="1 2">
    <name type="scientific">Manihot esculenta</name>
    <name type="common">Cassava</name>
    <name type="synonym">Jatropha manihot</name>
    <dbReference type="NCBI Taxonomy" id="3983"/>
    <lineage>
        <taxon>Eukaryota</taxon>
        <taxon>Viridiplantae</taxon>
        <taxon>Streptophyta</taxon>
        <taxon>Embryophyta</taxon>
        <taxon>Tracheophyta</taxon>
        <taxon>Spermatophyta</taxon>
        <taxon>Magnoliopsida</taxon>
        <taxon>eudicotyledons</taxon>
        <taxon>Gunneridae</taxon>
        <taxon>Pentapetalae</taxon>
        <taxon>rosids</taxon>
        <taxon>fabids</taxon>
        <taxon>Malpighiales</taxon>
        <taxon>Euphorbiaceae</taxon>
        <taxon>Crotonoideae</taxon>
        <taxon>Manihoteae</taxon>
        <taxon>Manihot</taxon>
    </lineage>
</organism>
<dbReference type="EMBL" id="CM004396">
    <property type="protein sequence ID" value="KAG8646010.1"/>
    <property type="molecule type" value="Genomic_DNA"/>
</dbReference>
<evidence type="ECO:0000313" key="2">
    <source>
        <dbReference type="Proteomes" id="UP000091857"/>
    </source>
</evidence>
<keyword evidence="2" id="KW-1185">Reference proteome</keyword>